<name>A0ABP7P7H3_9SPHI</name>
<feature type="region of interest" description="Disordered" evidence="1">
    <location>
        <begin position="65"/>
        <end position="125"/>
    </location>
</feature>
<protein>
    <submittedName>
        <fullName evidence="2">Uncharacterized protein</fullName>
    </submittedName>
</protein>
<comment type="caution">
    <text evidence="2">The sequence shown here is derived from an EMBL/GenBank/DDBJ whole genome shotgun (WGS) entry which is preliminary data.</text>
</comment>
<evidence type="ECO:0000313" key="3">
    <source>
        <dbReference type="Proteomes" id="UP001501081"/>
    </source>
</evidence>
<evidence type="ECO:0000256" key="1">
    <source>
        <dbReference type="SAM" id="MobiDB-lite"/>
    </source>
</evidence>
<feature type="compositionally biased region" description="Basic and acidic residues" evidence="1">
    <location>
        <begin position="78"/>
        <end position="91"/>
    </location>
</feature>
<sequence length="125" mass="13701">MKTNIYNKAEHLEGYVGSDEKAKEKSDVQKQYEKGNDDGEVTSFGKETTAKANKIKKTIGKITVKDGFDNTGTQGKDSLSDDSYHSKDKNPTVKSAESGTGSSSEDFKENKIVRRSEDDVLNTGI</sequence>
<feature type="compositionally biased region" description="Basic and acidic residues" evidence="1">
    <location>
        <begin position="105"/>
        <end position="118"/>
    </location>
</feature>
<organism evidence="2 3">
    <name type="scientific">Pedobacter ginsengiterrae</name>
    <dbReference type="NCBI Taxonomy" id="871696"/>
    <lineage>
        <taxon>Bacteria</taxon>
        <taxon>Pseudomonadati</taxon>
        <taxon>Bacteroidota</taxon>
        <taxon>Sphingobacteriia</taxon>
        <taxon>Sphingobacteriales</taxon>
        <taxon>Sphingobacteriaceae</taxon>
        <taxon>Pedobacter</taxon>
    </lineage>
</organism>
<feature type="compositionally biased region" description="Polar residues" evidence="1">
    <location>
        <begin position="92"/>
        <end position="104"/>
    </location>
</feature>
<keyword evidence="3" id="KW-1185">Reference proteome</keyword>
<proteinExistence type="predicted"/>
<feature type="compositionally biased region" description="Basic and acidic residues" evidence="1">
    <location>
        <begin position="16"/>
        <end position="37"/>
    </location>
</feature>
<feature type="region of interest" description="Disordered" evidence="1">
    <location>
        <begin position="16"/>
        <end position="45"/>
    </location>
</feature>
<dbReference type="RefSeq" id="WP_344765794.1">
    <property type="nucleotide sequence ID" value="NZ_BAABAK010000004.1"/>
</dbReference>
<evidence type="ECO:0000313" key="2">
    <source>
        <dbReference type="EMBL" id="GAA3959909.1"/>
    </source>
</evidence>
<accession>A0ABP7P7H3</accession>
<dbReference type="Proteomes" id="UP001501081">
    <property type="component" value="Unassembled WGS sequence"/>
</dbReference>
<dbReference type="EMBL" id="BAABAK010000004">
    <property type="protein sequence ID" value="GAA3959909.1"/>
    <property type="molecule type" value="Genomic_DNA"/>
</dbReference>
<reference evidence="3" key="1">
    <citation type="journal article" date="2019" name="Int. J. Syst. Evol. Microbiol.">
        <title>The Global Catalogue of Microorganisms (GCM) 10K type strain sequencing project: providing services to taxonomists for standard genome sequencing and annotation.</title>
        <authorList>
            <consortium name="The Broad Institute Genomics Platform"/>
            <consortium name="The Broad Institute Genome Sequencing Center for Infectious Disease"/>
            <person name="Wu L."/>
            <person name="Ma J."/>
        </authorList>
    </citation>
    <scope>NUCLEOTIDE SEQUENCE [LARGE SCALE GENOMIC DNA]</scope>
    <source>
        <strain evidence="3">JCM 17338</strain>
    </source>
</reference>
<gene>
    <name evidence="2" type="ORF">GCM10022246_11620</name>
</gene>